<comment type="caution">
    <text evidence="1">The sequence shown here is derived from an EMBL/GenBank/DDBJ whole genome shotgun (WGS) entry which is preliminary data.</text>
</comment>
<proteinExistence type="predicted"/>
<protein>
    <submittedName>
        <fullName evidence="1">Uncharacterized protein</fullName>
    </submittedName>
</protein>
<sequence length="967" mass="102765">MALEKFRLGLEEALDDTLHELARLVLELSLGWAEDLLKDADELGSLVDGCVLLKVLLQGQEADENGQDVRDRNAVGVGDDHAAHTASSVVLNPRVVDGQHGLQLGQDVGVARQAALLFVSGSTSVRRLSRSLRIAGVYGETAAPMCAEHSARTPTAVERSRFSWEEANFITGFSKIFHSSPNWEPMAAANPMMTSSAVSTTTQSYSDEPPSTSCSSSSPKSCWQGCERVTMVLQGGRGNNLAQLDQGLGGHLRGREARLPFGAGLLLEELEDASAACVRDDISKDFDSDLLLHGFGSDSVICPVIIVLLFEIVVIHGLLALSCRLLAAVVTKDGLLLLRKIEYKTFLLLLQAVEQTLEDTDDEGGKVLAVHLRQGTPQDEACLAESWVAQIQSLLTGLHEIHNIGLELLRTDSRGDTAHGVTDTTAEVQLVFAVLDLDEGTQGGHGVFEVRGKALLHGTSNSTQSTSSGTLDLEVGMSQEVANGSNELRSVLLHDSRVETGCKSIQRCASTAHDFNILLRDPSIRRGDTSSLDVVENRLDERITVVGKLLCHLIGDTSQTDEGGVTDTGVGIVEQADDDGHDHLELGRDKVWRTLRHGAQCKDASLPEASVGRGGKCGQGIEQRHDDLSGGQVARELSSAGGGDVVLILIIINLSEDLHALKSQLGAHVLHGLDLHAAIAHSLGQEGKSLAANLVVGVLVGSKIASHEGHQVPKVGTEKDRLVGEELLEDLKGLLGSLVIIVLDSILQDVDHGRNEVLDSSDDGIVLLGLDQHQHGANGHHGVDANVSALRILDGIGKEGEQLADLVGERSGIFLQDGVNDVGADLAVGNFGGVACEGEEGGDQLWPGVVISIEVETCNAGDNARLGVPGPGVLLLHCSLDKVLTDASLLVCGYFLPVFGHKSGSLNSGLLTEVDIVICADDLDKEEQRLRLGVEVLLELCRDGLDPLGISCSWEKQQKSAKSPTTR</sequence>
<dbReference type="EMBL" id="LJZO01000039">
    <property type="protein sequence ID" value="ROV92110.1"/>
    <property type="molecule type" value="Genomic_DNA"/>
</dbReference>
<dbReference type="Proteomes" id="UP000284375">
    <property type="component" value="Unassembled WGS sequence"/>
</dbReference>
<organism evidence="1 2">
    <name type="scientific">Cytospora chrysosperma</name>
    <name type="common">Cytospora canker fungus</name>
    <name type="synonym">Sphaeria chrysosperma</name>
    <dbReference type="NCBI Taxonomy" id="252740"/>
    <lineage>
        <taxon>Eukaryota</taxon>
        <taxon>Fungi</taxon>
        <taxon>Dikarya</taxon>
        <taxon>Ascomycota</taxon>
        <taxon>Pezizomycotina</taxon>
        <taxon>Sordariomycetes</taxon>
        <taxon>Sordariomycetidae</taxon>
        <taxon>Diaporthales</taxon>
        <taxon>Cytosporaceae</taxon>
        <taxon>Cytospora</taxon>
    </lineage>
</organism>
<name>A0A423VM72_CYTCH</name>
<keyword evidence="2" id="KW-1185">Reference proteome</keyword>
<reference evidence="1 2" key="1">
    <citation type="submission" date="2015-09" db="EMBL/GenBank/DDBJ databases">
        <title>Host preference determinants of Valsa canker pathogens revealed by comparative genomics.</title>
        <authorList>
            <person name="Yin Z."/>
            <person name="Huang L."/>
        </authorList>
    </citation>
    <scope>NUCLEOTIDE SEQUENCE [LARGE SCALE GENOMIC DNA]</scope>
    <source>
        <strain evidence="1 2">YSFL</strain>
    </source>
</reference>
<dbReference type="OrthoDB" id="5146428at2759"/>
<gene>
    <name evidence="1" type="ORF">VSDG_07545</name>
</gene>
<accession>A0A423VM72</accession>
<dbReference type="AlphaFoldDB" id="A0A423VM72"/>
<evidence type="ECO:0000313" key="1">
    <source>
        <dbReference type="EMBL" id="ROV92110.1"/>
    </source>
</evidence>
<evidence type="ECO:0000313" key="2">
    <source>
        <dbReference type="Proteomes" id="UP000284375"/>
    </source>
</evidence>